<accession>A0A1S5R3U3</accession>
<name>A0A1S5R3U3_9CAUD</name>
<evidence type="ECO:0008006" key="3">
    <source>
        <dbReference type="Google" id="ProtNLM"/>
    </source>
</evidence>
<dbReference type="OrthoDB" id="4287at10239"/>
<organism evidence="1 2">
    <name type="scientific">Pseudomonas phage pf16</name>
    <dbReference type="NCBI Taxonomy" id="1815630"/>
    <lineage>
        <taxon>Viruses</taxon>
        <taxon>Duplodnaviria</taxon>
        <taxon>Heunggongvirae</taxon>
        <taxon>Uroviricota</taxon>
        <taxon>Caudoviricetes</taxon>
        <taxon>Chakrabartyvirus</taxon>
        <taxon>Chakrabartyvirus pf16</taxon>
    </lineage>
</organism>
<keyword evidence="2" id="KW-1185">Reference proteome</keyword>
<evidence type="ECO:0000313" key="1">
    <source>
        <dbReference type="EMBL" id="AND75078.1"/>
    </source>
</evidence>
<sequence length="322" mass="35766">MATFKEYTSNIMQNGLARTNRFQVLIPVPTIPGMTSAAEDDADSGDSDSIFNKAKGYINEAMKVIRIFTGGGTAEYTRGLDLMCSQTELPGKTINTSETKYNGDVHKIGNSLMYGNHQFVFKVSRDMYEKTIIDQWMNMVVDPETHEIAYLDTYAVSVNIFQLDESDQIVHAIELVDAFPVMANPLTLSNSEHNNTHELMVQFAYRKWRNIDLQGKEGNGLDSLMDTPLGPYLSPILGNPVVQRGLEYVKNATGIDLEGEAVNIYNQIDDIVKNTTGTSVNKSVGLLNQIKASLDVNDLLTRPQQEGLFDLVEGTINKLKPD</sequence>
<dbReference type="Proteomes" id="UP000225821">
    <property type="component" value="Segment"/>
</dbReference>
<protein>
    <recommendedName>
        <fullName evidence="3">Tail tube protein</fullName>
    </recommendedName>
</protein>
<evidence type="ECO:0000313" key="2">
    <source>
        <dbReference type="Proteomes" id="UP000225821"/>
    </source>
</evidence>
<dbReference type="EMBL" id="KU873925">
    <property type="protein sequence ID" value="AND75078.1"/>
    <property type="molecule type" value="Genomic_DNA"/>
</dbReference>
<reference evidence="1 2" key="1">
    <citation type="submission" date="2016-03" db="EMBL/GenBank/DDBJ databases">
        <title>Characterisation of pf16 and phiPMW: Two novel phages infecting Pseudomonas putida PpG1.</title>
        <authorList>
            <person name="Magill D.J."/>
            <person name="Krylov V.N."/>
            <person name="Shaburova O.V."/>
            <person name="Allen C.C.R."/>
            <person name="McGrath J.W."/>
            <person name="Quinn J.P."/>
            <person name="Kulakov L.A."/>
        </authorList>
    </citation>
    <scope>NUCLEOTIDE SEQUENCE [LARGE SCALE GENOMIC DNA]</scope>
</reference>
<gene>
    <name evidence="1" type="ORF">pf16_155</name>
</gene>
<proteinExistence type="predicted"/>